<feature type="compositionally biased region" description="Pro residues" evidence="8">
    <location>
        <begin position="16"/>
        <end position="26"/>
    </location>
</feature>
<comment type="similarity">
    <text evidence="7">Belongs to the binding-protein-dependent transport system permease family.</text>
</comment>
<evidence type="ECO:0000256" key="7">
    <source>
        <dbReference type="RuleBase" id="RU363032"/>
    </source>
</evidence>
<dbReference type="Proteomes" id="UP000632454">
    <property type="component" value="Unassembled WGS sequence"/>
</dbReference>
<comment type="caution">
    <text evidence="10">The sequence shown here is derived from an EMBL/GenBank/DDBJ whole genome shotgun (WGS) entry which is preliminary data.</text>
</comment>
<dbReference type="CDD" id="cd06261">
    <property type="entry name" value="TM_PBP2"/>
    <property type="match status" value="1"/>
</dbReference>
<feature type="transmembrane region" description="Helical" evidence="7">
    <location>
        <begin position="134"/>
        <end position="157"/>
    </location>
</feature>
<accession>A0ABQ1V3U3</accession>
<organism evidence="10 11">
    <name type="scientific">Williamsia phyllosphaerae</name>
    <dbReference type="NCBI Taxonomy" id="885042"/>
    <lineage>
        <taxon>Bacteria</taxon>
        <taxon>Bacillati</taxon>
        <taxon>Actinomycetota</taxon>
        <taxon>Actinomycetes</taxon>
        <taxon>Mycobacteriales</taxon>
        <taxon>Nocardiaceae</taxon>
        <taxon>Williamsia</taxon>
    </lineage>
</organism>
<protein>
    <submittedName>
        <fullName evidence="10">ABC transporter permease</fullName>
    </submittedName>
</protein>
<dbReference type="EMBL" id="BMCS01000002">
    <property type="protein sequence ID" value="GGF33926.1"/>
    <property type="molecule type" value="Genomic_DNA"/>
</dbReference>
<keyword evidence="4 7" id="KW-0812">Transmembrane</keyword>
<dbReference type="RefSeq" id="WP_188490954.1">
    <property type="nucleotide sequence ID" value="NZ_BMCS01000002.1"/>
</dbReference>
<dbReference type="PROSITE" id="PS50928">
    <property type="entry name" value="ABC_TM1"/>
    <property type="match status" value="1"/>
</dbReference>
<proteinExistence type="inferred from homology"/>
<dbReference type="PANTHER" id="PTHR43744:SF8">
    <property type="entry name" value="SN-GLYCEROL-3-PHOSPHATE TRANSPORT SYSTEM PERMEASE PROTEIN UGPE"/>
    <property type="match status" value="1"/>
</dbReference>
<evidence type="ECO:0000256" key="3">
    <source>
        <dbReference type="ARBA" id="ARBA00022475"/>
    </source>
</evidence>
<dbReference type="Pfam" id="PF00528">
    <property type="entry name" value="BPD_transp_1"/>
    <property type="match status" value="1"/>
</dbReference>
<comment type="subcellular location">
    <subcellularLocation>
        <location evidence="1 7">Cell membrane</location>
        <topology evidence="1 7">Multi-pass membrane protein</topology>
    </subcellularLocation>
</comment>
<evidence type="ECO:0000256" key="6">
    <source>
        <dbReference type="ARBA" id="ARBA00023136"/>
    </source>
</evidence>
<keyword evidence="3" id="KW-1003">Cell membrane</keyword>
<evidence type="ECO:0000259" key="9">
    <source>
        <dbReference type="PROSITE" id="PS50928"/>
    </source>
</evidence>
<feature type="transmembrane region" description="Helical" evidence="7">
    <location>
        <begin position="209"/>
        <end position="231"/>
    </location>
</feature>
<dbReference type="InterPro" id="IPR035906">
    <property type="entry name" value="MetI-like_sf"/>
</dbReference>
<feature type="transmembrane region" description="Helical" evidence="7">
    <location>
        <begin position="40"/>
        <end position="61"/>
    </location>
</feature>
<evidence type="ECO:0000256" key="4">
    <source>
        <dbReference type="ARBA" id="ARBA00022692"/>
    </source>
</evidence>
<dbReference type="PANTHER" id="PTHR43744">
    <property type="entry name" value="ABC TRANSPORTER PERMEASE PROTEIN MG189-RELATED-RELATED"/>
    <property type="match status" value="1"/>
</dbReference>
<keyword evidence="2 7" id="KW-0813">Transport</keyword>
<keyword evidence="11" id="KW-1185">Reference proteome</keyword>
<evidence type="ECO:0000256" key="2">
    <source>
        <dbReference type="ARBA" id="ARBA00022448"/>
    </source>
</evidence>
<evidence type="ECO:0000313" key="11">
    <source>
        <dbReference type="Proteomes" id="UP000632454"/>
    </source>
</evidence>
<feature type="region of interest" description="Disordered" evidence="8">
    <location>
        <begin position="1"/>
        <end position="32"/>
    </location>
</feature>
<dbReference type="SUPFAM" id="SSF161098">
    <property type="entry name" value="MetI-like"/>
    <property type="match status" value="1"/>
</dbReference>
<feature type="transmembrane region" description="Helical" evidence="7">
    <location>
        <begin position="163"/>
        <end position="184"/>
    </location>
</feature>
<sequence length="301" mass="32924">MTSNSVLDRVEDTGPVDPPTVPPPSTDPGASRSRQLWRRVSGHLVLGLTALACIFPIYWLVATSLRRPDDVNSLSIIPWPLSLANFADAADAVDIPGLMANTFLIAAASTCGQLLIALLASYAFAVYDFRFKTLLYLAFVGTWLVPYQVTMLPNYVLLNQLGLINSLAGVVVPTLSSALAVLLLRQHMSSFPTELIEAARMDGRSSWSILWTVVVPNMRPALAALAILLFINSWNDYFWPAIVLQRSNDVLQLGLRSFMGTEGNQWGPMMALAGLACLPVFALYVVLQRHIVNAFVRSGLH</sequence>
<keyword evidence="6 7" id="KW-0472">Membrane</keyword>
<keyword evidence="5 7" id="KW-1133">Transmembrane helix</keyword>
<dbReference type="InterPro" id="IPR000515">
    <property type="entry name" value="MetI-like"/>
</dbReference>
<feature type="transmembrane region" description="Helical" evidence="7">
    <location>
        <begin position="266"/>
        <end position="287"/>
    </location>
</feature>
<evidence type="ECO:0000256" key="1">
    <source>
        <dbReference type="ARBA" id="ARBA00004651"/>
    </source>
</evidence>
<gene>
    <name evidence="10" type="ORF">GCM10007298_32190</name>
</gene>
<feature type="transmembrane region" description="Helical" evidence="7">
    <location>
        <begin position="103"/>
        <end position="127"/>
    </location>
</feature>
<evidence type="ECO:0000256" key="8">
    <source>
        <dbReference type="SAM" id="MobiDB-lite"/>
    </source>
</evidence>
<evidence type="ECO:0000256" key="5">
    <source>
        <dbReference type="ARBA" id="ARBA00022989"/>
    </source>
</evidence>
<feature type="domain" description="ABC transmembrane type-1" evidence="9">
    <location>
        <begin position="99"/>
        <end position="287"/>
    </location>
</feature>
<dbReference type="Gene3D" id="1.10.3720.10">
    <property type="entry name" value="MetI-like"/>
    <property type="match status" value="1"/>
</dbReference>
<reference evidence="11" key="1">
    <citation type="journal article" date="2019" name="Int. J. Syst. Evol. Microbiol.">
        <title>The Global Catalogue of Microorganisms (GCM) 10K type strain sequencing project: providing services to taxonomists for standard genome sequencing and annotation.</title>
        <authorList>
            <consortium name="The Broad Institute Genomics Platform"/>
            <consortium name="The Broad Institute Genome Sequencing Center for Infectious Disease"/>
            <person name="Wu L."/>
            <person name="Ma J."/>
        </authorList>
    </citation>
    <scope>NUCLEOTIDE SEQUENCE [LARGE SCALE GENOMIC DNA]</scope>
    <source>
        <strain evidence="11">CCM 7855</strain>
    </source>
</reference>
<name>A0ABQ1V3U3_9NOCA</name>
<evidence type="ECO:0000313" key="10">
    <source>
        <dbReference type="EMBL" id="GGF33926.1"/>
    </source>
</evidence>